<evidence type="ECO:0000313" key="1">
    <source>
        <dbReference type="EMBL" id="EQD48488.1"/>
    </source>
</evidence>
<gene>
    <name evidence="1" type="ORF">B1B_12027</name>
</gene>
<accession>T0ZVC5</accession>
<dbReference type="EMBL" id="AUZY01007845">
    <property type="protein sequence ID" value="EQD48488.1"/>
    <property type="molecule type" value="Genomic_DNA"/>
</dbReference>
<protein>
    <submittedName>
        <fullName evidence="1">Secreted protein</fullName>
    </submittedName>
</protein>
<reference evidence="1" key="1">
    <citation type="submission" date="2013-08" db="EMBL/GenBank/DDBJ databases">
        <authorList>
            <person name="Mendez C."/>
            <person name="Richter M."/>
            <person name="Ferrer M."/>
            <person name="Sanchez J."/>
        </authorList>
    </citation>
    <scope>NUCLEOTIDE SEQUENCE</scope>
</reference>
<proteinExistence type="predicted"/>
<reference evidence="1" key="2">
    <citation type="journal article" date="2014" name="ISME J.">
        <title>Microbial stratification in low pH oxic and suboxic macroscopic growths along an acid mine drainage.</title>
        <authorList>
            <person name="Mendez-Garcia C."/>
            <person name="Mesa V."/>
            <person name="Sprenger R.R."/>
            <person name="Richter M."/>
            <person name="Diez M.S."/>
            <person name="Solano J."/>
            <person name="Bargiela R."/>
            <person name="Golyshina O.V."/>
            <person name="Manteca A."/>
            <person name="Ramos J.L."/>
            <person name="Gallego J.R."/>
            <person name="Llorente I."/>
            <person name="Martins Dos Santos V.A."/>
            <person name="Jensen O.N."/>
            <person name="Pelaez A.I."/>
            <person name="Sanchez J."/>
            <person name="Ferrer M."/>
        </authorList>
    </citation>
    <scope>NUCLEOTIDE SEQUENCE</scope>
</reference>
<sequence>MSHQPFDLKPVSSLVRPTSLAWAVAFALATVPLAQAVASAPGSPVGSQIVVAPPGTTSGEYQEIAMDAAGDFVVAWQSFDQAASASEYDVYAQRYASDGVALGS</sequence>
<dbReference type="AlphaFoldDB" id="T0ZVC5"/>
<feature type="non-terminal residue" evidence="1">
    <location>
        <position position="104"/>
    </location>
</feature>
<comment type="caution">
    <text evidence="1">The sequence shown here is derived from an EMBL/GenBank/DDBJ whole genome shotgun (WGS) entry which is preliminary data.</text>
</comment>
<name>T0ZVC5_9ZZZZ</name>
<organism evidence="1">
    <name type="scientific">mine drainage metagenome</name>
    <dbReference type="NCBI Taxonomy" id="410659"/>
    <lineage>
        <taxon>unclassified sequences</taxon>
        <taxon>metagenomes</taxon>
        <taxon>ecological metagenomes</taxon>
    </lineage>
</organism>